<reference evidence="2 3" key="1">
    <citation type="submission" date="2015-04" db="EMBL/GenBank/DDBJ databases">
        <title>Complete genome sequence of Schizopora paradoxa KUC8140, a cosmopolitan wood degrader in East Asia.</title>
        <authorList>
            <consortium name="DOE Joint Genome Institute"/>
            <person name="Min B."/>
            <person name="Park H."/>
            <person name="Jang Y."/>
            <person name="Kim J.-J."/>
            <person name="Kim K.H."/>
            <person name="Pangilinan J."/>
            <person name="Lipzen A."/>
            <person name="Riley R."/>
            <person name="Grigoriev I.V."/>
            <person name="Spatafora J.W."/>
            <person name="Choi I.-G."/>
        </authorList>
    </citation>
    <scope>NUCLEOTIDE SEQUENCE [LARGE SCALE GENOMIC DNA]</scope>
    <source>
        <strain evidence="2 3">KUC8140</strain>
    </source>
</reference>
<dbReference type="AlphaFoldDB" id="A0A0H2QWB1"/>
<evidence type="ECO:0000313" key="3">
    <source>
        <dbReference type="Proteomes" id="UP000053477"/>
    </source>
</evidence>
<name>A0A0H2QWB1_9AGAM</name>
<evidence type="ECO:0000256" key="1">
    <source>
        <dbReference type="SAM" id="SignalP"/>
    </source>
</evidence>
<accession>A0A0H2QWB1</accession>
<organism evidence="2 3">
    <name type="scientific">Schizopora paradoxa</name>
    <dbReference type="NCBI Taxonomy" id="27342"/>
    <lineage>
        <taxon>Eukaryota</taxon>
        <taxon>Fungi</taxon>
        <taxon>Dikarya</taxon>
        <taxon>Basidiomycota</taxon>
        <taxon>Agaricomycotina</taxon>
        <taxon>Agaricomycetes</taxon>
        <taxon>Hymenochaetales</taxon>
        <taxon>Schizoporaceae</taxon>
        <taxon>Schizopora</taxon>
    </lineage>
</organism>
<dbReference type="Proteomes" id="UP000053477">
    <property type="component" value="Unassembled WGS sequence"/>
</dbReference>
<keyword evidence="1" id="KW-0732">Signal</keyword>
<protein>
    <submittedName>
        <fullName evidence="2">Uncharacterized protein</fullName>
    </submittedName>
</protein>
<evidence type="ECO:0000313" key="2">
    <source>
        <dbReference type="EMBL" id="KLO03870.1"/>
    </source>
</evidence>
<sequence>MSTLYLLISLFFALGLFLQSCNHSTAVLSSKSHLTALLLVCKSFNAACSLALSDVMGLASSPKPGPMGGPHAAQGLDLVSSKPEAIGLSPPGPYFIQFIFYY</sequence>
<dbReference type="EMBL" id="KQ086929">
    <property type="protein sequence ID" value="KLO03870.1"/>
    <property type="molecule type" value="Genomic_DNA"/>
</dbReference>
<feature type="chain" id="PRO_5005201169" evidence="1">
    <location>
        <begin position="27"/>
        <end position="102"/>
    </location>
</feature>
<gene>
    <name evidence="2" type="ORF">SCHPADRAFT_948230</name>
</gene>
<dbReference type="InParanoid" id="A0A0H2QWB1"/>
<proteinExistence type="predicted"/>
<feature type="signal peptide" evidence="1">
    <location>
        <begin position="1"/>
        <end position="26"/>
    </location>
</feature>
<keyword evidence="3" id="KW-1185">Reference proteome</keyword>